<evidence type="ECO:0000313" key="3">
    <source>
        <dbReference type="EMBL" id="CAK7265031.1"/>
    </source>
</evidence>
<dbReference type="PANTHER" id="PTHR30399:SF1">
    <property type="entry name" value="UTP PYROPHOSPHATASE"/>
    <property type="match status" value="1"/>
</dbReference>
<feature type="region of interest" description="Disordered" evidence="1">
    <location>
        <begin position="316"/>
        <end position="342"/>
    </location>
</feature>
<feature type="region of interest" description="Disordered" evidence="1">
    <location>
        <begin position="425"/>
        <end position="465"/>
    </location>
</feature>
<feature type="compositionally biased region" description="Acidic residues" evidence="1">
    <location>
        <begin position="330"/>
        <end position="342"/>
    </location>
</feature>
<dbReference type="InterPro" id="IPR013536">
    <property type="entry name" value="WLM_dom"/>
</dbReference>
<protein>
    <recommendedName>
        <fullName evidence="2">WLM domain-containing protein</fullName>
    </recommendedName>
</protein>
<dbReference type="PROSITE" id="PS51397">
    <property type="entry name" value="WLM"/>
    <property type="match status" value="1"/>
</dbReference>
<comment type="caution">
    <text evidence="3">The sequence shown here is derived from an EMBL/GenBank/DDBJ whole genome shotgun (WGS) entry which is preliminary data.</text>
</comment>
<dbReference type="Pfam" id="PF08325">
    <property type="entry name" value="WLM"/>
    <property type="match status" value="1"/>
</dbReference>
<dbReference type="EMBL" id="CAWUON010000009">
    <property type="protein sequence ID" value="CAK7265031.1"/>
    <property type="molecule type" value="Genomic_DNA"/>
</dbReference>
<proteinExistence type="predicted"/>
<keyword evidence="4" id="KW-1185">Reference proteome</keyword>
<dbReference type="PANTHER" id="PTHR30399">
    <property type="entry name" value="UNCHARACTERIZED PROTEIN YGJP"/>
    <property type="match status" value="1"/>
</dbReference>
<dbReference type="InterPro" id="IPR053136">
    <property type="entry name" value="UTP_pyrophosphatase-like"/>
</dbReference>
<reference evidence="3 4" key="1">
    <citation type="submission" date="2024-01" db="EMBL/GenBank/DDBJ databases">
        <authorList>
            <person name="Allen C."/>
            <person name="Tagirdzhanova G."/>
        </authorList>
    </citation>
    <scope>NUCLEOTIDE SEQUENCE [LARGE SCALE GENOMIC DNA]</scope>
    <source>
        <strain evidence="3 4">CBS 119000</strain>
    </source>
</reference>
<accession>A0ABP0DBL8</accession>
<evidence type="ECO:0000256" key="1">
    <source>
        <dbReference type="SAM" id="MobiDB-lite"/>
    </source>
</evidence>
<evidence type="ECO:0000313" key="4">
    <source>
        <dbReference type="Proteomes" id="UP001642502"/>
    </source>
</evidence>
<dbReference type="Proteomes" id="UP001642502">
    <property type="component" value="Unassembled WGS sequence"/>
</dbReference>
<evidence type="ECO:0000259" key="2">
    <source>
        <dbReference type="PROSITE" id="PS51397"/>
    </source>
</evidence>
<sequence length="554" mass="60574">MPVGIQRLNARRSQPNPHIVFIKPLKGPDEEIARQFLERIAAQCVPIMREHSLSVMTLEEYEPNREFVGRNFNAGEVIQLVLKAQGAGHRWLPFQYVQMVMMHELAHCRQMNHSRAFWAVRDAYAAHMRRLWADKYAGEGIWGRGAMLGTADGSRPLYERNVAVPGDDPNDGVLLEHLCGGTYQSRNGRRKRKVASKPALTYREREDRRIRRKFGVNGEVLGDDLDERARLETATATRANGNKAQSSLGGSGTVGIIKGKTVSPLAGATKTAQKRLAAKPRVANSKRGRDLRAAAALARLEQSRAEAVKEERSVKEEIEQNQETGATETIDLDFTTDSDGDDEDAKYVYEDDPDQPALVGPDAIDIDGKALLDGHGGSMVRVCEGRETGDRADAEREMRELLQMTSPRPKPMENVTRKLAIKQGSAAPKKIPAPSSSCTVATPPEAKTMARPGPSTARMPVGSLKREPVKVEQQEALLSQMPQVGPVGSCPICSFANSGLPATCTMCGHVMQADAVPGTWLCRSSVCRTGEGTRFLNAGDCGVCGVCGQRREQL</sequence>
<feature type="domain" description="WLM" evidence="2">
    <location>
        <begin position="10"/>
        <end position="301"/>
    </location>
</feature>
<organism evidence="3 4">
    <name type="scientific">Sporothrix epigloea</name>
    <dbReference type="NCBI Taxonomy" id="1892477"/>
    <lineage>
        <taxon>Eukaryota</taxon>
        <taxon>Fungi</taxon>
        <taxon>Dikarya</taxon>
        <taxon>Ascomycota</taxon>
        <taxon>Pezizomycotina</taxon>
        <taxon>Sordariomycetes</taxon>
        <taxon>Sordariomycetidae</taxon>
        <taxon>Ophiostomatales</taxon>
        <taxon>Ophiostomataceae</taxon>
        <taxon>Sporothrix</taxon>
    </lineage>
</organism>
<gene>
    <name evidence="3" type="ORF">SEPCBS119000_001303</name>
</gene>
<name>A0ABP0DBL8_9PEZI</name>
<dbReference type="Gene3D" id="3.30.2010.10">
    <property type="entry name" value="Metalloproteases ('zincins'), catalytic domain"/>
    <property type="match status" value="1"/>
</dbReference>